<evidence type="ECO:0000256" key="1">
    <source>
        <dbReference type="SAM" id="Phobius"/>
    </source>
</evidence>
<evidence type="ECO:0000313" key="3">
    <source>
        <dbReference type="Proteomes" id="UP001242732"/>
    </source>
</evidence>
<accession>A0ABY9AX67</accession>
<proteinExistence type="predicted"/>
<name>A0ABY9AX67_PARCI</name>
<organism evidence="2 3">
    <name type="scientific">Paracidovorax citrulli</name>
    <name type="common">Acidovorax citrulli</name>
    <dbReference type="NCBI Taxonomy" id="80869"/>
    <lineage>
        <taxon>Bacteria</taxon>
        <taxon>Pseudomonadati</taxon>
        <taxon>Pseudomonadota</taxon>
        <taxon>Betaproteobacteria</taxon>
        <taxon>Burkholderiales</taxon>
        <taxon>Comamonadaceae</taxon>
        <taxon>Paracidovorax</taxon>
    </lineage>
</organism>
<keyword evidence="3" id="KW-1185">Reference proteome</keyword>
<keyword evidence="1" id="KW-0472">Membrane</keyword>
<dbReference type="EMBL" id="CP127363">
    <property type="protein sequence ID" value="WIY51438.1"/>
    <property type="molecule type" value="Genomic_DNA"/>
</dbReference>
<reference evidence="2 3" key="1">
    <citation type="submission" date="2023-06" db="EMBL/GenBank/DDBJ databases">
        <authorList>
            <person name="Ham H."/>
            <person name="Park D.S."/>
        </authorList>
    </citation>
    <scope>NUCLEOTIDE SEQUENCE [LARGE SCALE GENOMIC DNA]</scope>
    <source>
        <strain evidence="2 3">KACC 17005</strain>
    </source>
</reference>
<feature type="transmembrane region" description="Helical" evidence="1">
    <location>
        <begin position="19"/>
        <end position="38"/>
    </location>
</feature>
<gene>
    <name evidence="2" type="ORF">QRO08_18150</name>
</gene>
<dbReference type="Proteomes" id="UP001242732">
    <property type="component" value="Chromosome"/>
</dbReference>
<sequence>MASTPLAAPSPRRPGWKRWLPWAIAAAAVLSAAFALYAEPGFVVMMADQVWSCF</sequence>
<protein>
    <submittedName>
        <fullName evidence="2">Uncharacterized protein</fullName>
    </submittedName>
</protein>
<dbReference type="RefSeq" id="WP_162486299.1">
    <property type="nucleotide sequence ID" value="NZ_CP023687.1"/>
</dbReference>
<dbReference type="GeneID" id="79791002"/>
<evidence type="ECO:0000313" key="2">
    <source>
        <dbReference type="EMBL" id="WIY51438.1"/>
    </source>
</evidence>
<keyword evidence="1" id="KW-0812">Transmembrane</keyword>
<keyword evidence="1" id="KW-1133">Transmembrane helix</keyword>